<evidence type="ECO:0000256" key="1">
    <source>
        <dbReference type="ARBA" id="ARBA00022490"/>
    </source>
</evidence>
<dbReference type="NCBIfam" id="NF002481">
    <property type="entry name" value="PRK01747.1-2"/>
    <property type="match status" value="1"/>
</dbReference>
<keyword evidence="5 10" id="KW-0949">S-adenosyl-L-methionine</keyword>
<comment type="similarity">
    <text evidence="10">In the C-terminal section; belongs to the DAO family.</text>
</comment>
<dbReference type="Gene3D" id="3.50.50.60">
    <property type="entry name" value="FAD/NAD(P)-binding domain"/>
    <property type="match status" value="1"/>
</dbReference>
<evidence type="ECO:0000256" key="5">
    <source>
        <dbReference type="ARBA" id="ARBA00022691"/>
    </source>
</evidence>
<dbReference type="GO" id="GO:0004808">
    <property type="term" value="F:tRNA (5-methylaminomethyl-2-thiouridylate)(34)-methyltransferase activity"/>
    <property type="evidence" value="ECO:0007669"/>
    <property type="project" value="UniProtKB-EC"/>
</dbReference>
<evidence type="ECO:0000256" key="9">
    <source>
        <dbReference type="ARBA" id="ARBA00023268"/>
    </source>
</evidence>
<evidence type="ECO:0000256" key="8">
    <source>
        <dbReference type="ARBA" id="ARBA00023002"/>
    </source>
</evidence>
<comment type="subcellular location">
    <subcellularLocation>
        <location evidence="10">Cytoplasm</location>
    </subcellularLocation>
</comment>
<accession>A0A067A0S6</accession>
<dbReference type="Proteomes" id="UP000027341">
    <property type="component" value="Unassembled WGS sequence"/>
</dbReference>
<dbReference type="NCBIfam" id="NF033855">
    <property type="entry name" value="tRNA_MNMC2"/>
    <property type="match status" value="1"/>
</dbReference>
<dbReference type="EC" id="2.1.1.61" evidence="10"/>
<dbReference type="InterPro" id="IPR017610">
    <property type="entry name" value="tRNA_S-uridine_synth_MnmC_C"/>
</dbReference>
<protein>
    <recommendedName>
        <fullName evidence="10">tRNA 5-methylaminomethyl-2-thiouridine biosynthesis bifunctional protein MnmC</fullName>
        <shortName evidence="10">tRNA mnm(5)s(2)U biosynthesis bifunctional protein</shortName>
    </recommendedName>
    <domain>
        <recommendedName>
            <fullName evidence="10">tRNA (mnm(5)s(2)U34)-methyltransferase</fullName>
            <ecNumber evidence="10">2.1.1.61</ecNumber>
        </recommendedName>
    </domain>
    <domain>
        <recommendedName>
            <fullName evidence="10">FAD-dependent cmnm(5)s(2)U34 oxidoreductase</fullName>
            <ecNumber evidence="10">1.5.-.-</ecNumber>
        </recommendedName>
    </domain>
</protein>
<keyword evidence="6 10" id="KW-0819">tRNA processing</keyword>
<dbReference type="Pfam" id="PF05430">
    <property type="entry name" value="Methyltransf_30"/>
    <property type="match status" value="1"/>
</dbReference>
<evidence type="ECO:0000256" key="7">
    <source>
        <dbReference type="ARBA" id="ARBA00022827"/>
    </source>
</evidence>
<dbReference type="NCBIfam" id="TIGR03197">
    <property type="entry name" value="MnmC_Cterm"/>
    <property type="match status" value="1"/>
</dbReference>
<comment type="function">
    <text evidence="10">Catalyzes the last two steps in the biosynthesis of 5-methylaminomethyl-2-thiouridine (mnm(5)s(2)U) at the wobble position (U34) in tRNA. Catalyzes the FAD-dependent demodification of cmnm(5)s(2)U34 to nm(5)s(2)U34, followed by the transfer of a methyl group from S-adenosyl-L-methionine to nm(5)s(2)U34, to form mnm(5)s(2)U34.</text>
</comment>
<evidence type="ECO:0000313" key="13">
    <source>
        <dbReference type="EMBL" id="KDN95975.1"/>
    </source>
</evidence>
<dbReference type="RefSeq" id="WP_029911172.1">
    <property type="nucleotide sequence ID" value="NZ_AP020335.1"/>
</dbReference>
<comment type="caution">
    <text evidence="13">The sequence shown here is derived from an EMBL/GenBank/DDBJ whole genome shotgun (WGS) entry which is preliminary data.</text>
</comment>
<feature type="domain" description="FAD dependent oxidoreductase" evidence="11">
    <location>
        <begin position="274"/>
        <end position="660"/>
    </location>
</feature>
<dbReference type="STRING" id="28885.EI16_06725"/>
<dbReference type="GO" id="GO:0002097">
    <property type="term" value="P:tRNA wobble base modification"/>
    <property type="evidence" value="ECO:0007669"/>
    <property type="project" value="UniProtKB-UniRule"/>
</dbReference>
<evidence type="ECO:0000313" key="14">
    <source>
        <dbReference type="Proteomes" id="UP000027341"/>
    </source>
</evidence>
<dbReference type="InterPro" id="IPR047785">
    <property type="entry name" value="tRNA_MNMC2"/>
</dbReference>
<comment type="catalytic activity">
    <reaction evidence="10">
        <text>5-aminomethyl-2-thiouridine(34) in tRNA + S-adenosyl-L-methionine = 5-methylaminomethyl-2-thiouridine(34) in tRNA + S-adenosyl-L-homocysteine + H(+)</text>
        <dbReference type="Rhea" id="RHEA:19569"/>
        <dbReference type="Rhea" id="RHEA-COMP:10195"/>
        <dbReference type="Rhea" id="RHEA-COMP:10197"/>
        <dbReference type="ChEBI" id="CHEBI:15378"/>
        <dbReference type="ChEBI" id="CHEBI:57856"/>
        <dbReference type="ChEBI" id="CHEBI:59789"/>
        <dbReference type="ChEBI" id="CHEBI:74454"/>
        <dbReference type="ChEBI" id="CHEBI:74455"/>
        <dbReference type="EC" id="2.1.1.61"/>
    </reaction>
</comment>
<feature type="domain" description="MnmC-like methyltransferase" evidence="12">
    <location>
        <begin position="124"/>
        <end position="243"/>
    </location>
</feature>
<dbReference type="EC" id="1.5.-.-" evidence="10"/>
<dbReference type="PANTHER" id="PTHR13847:SF283">
    <property type="entry name" value="TRNA 5-METHYLAMINOMETHYL-2-THIOURIDINE BIOSYNTHESIS BIFUNCTIONAL PROTEIN MNMC"/>
    <property type="match status" value="1"/>
</dbReference>
<dbReference type="InterPro" id="IPR006076">
    <property type="entry name" value="FAD-dep_OxRdtase"/>
</dbReference>
<dbReference type="InterPro" id="IPR023032">
    <property type="entry name" value="tRNA_MAMT_biosynth_bifunc_MnmC"/>
</dbReference>
<dbReference type="InterPro" id="IPR036188">
    <property type="entry name" value="FAD/NAD-bd_sf"/>
</dbReference>
<keyword evidence="3 10" id="KW-0285">Flavoprotein</keyword>
<dbReference type="GO" id="GO:0032259">
    <property type="term" value="P:methylation"/>
    <property type="evidence" value="ECO:0007669"/>
    <property type="project" value="UniProtKB-KW"/>
</dbReference>
<evidence type="ECO:0000256" key="4">
    <source>
        <dbReference type="ARBA" id="ARBA00022679"/>
    </source>
</evidence>
<dbReference type="SUPFAM" id="SSF51905">
    <property type="entry name" value="FAD/NAD(P)-binding domain"/>
    <property type="match status" value="1"/>
</dbReference>
<dbReference type="HAMAP" id="MF_01102">
    <property type="entry name" value="MnmC"/>
    <property type="match status" value="1"/>
</dbReference>
<dbReference type="GO" id="GO:0005737">
    <property type="term" value="C:cytoplasm"/>
    <property type="evidence" value="ECO:0007669"/>
    <property type="project" value="UniProtKB-SubCell"/>
</dbReference>
<dbReference type="PANTHER" id="PTHR13847">
    <property type="entry name" value="SARCOSINE DEHYDROGENASE-RELATED"/>
    <property type="match status" value="1"/>
</dbReference>
<dbReference type="GO" id="GO:0016645">
    <property type="term" value="F:oxidoreductase activity, acting on the CH-NH group of donors"/>
    <property type="evidence" value="ECO:0007669"/>
    <property type="project" value="InterPro"/>
</dbReference>
<keyword evidence="8 10" id="KW-0560">Oxidoreductase</keyword>
<feature type="region of interest" description="FAD-dependent cmnm(5)s(2)U34 oxidoreductase" evidence="10">
    <location>
        <begin position="277"/>
        <end position="698"/>
    </location>
</feature>
<sequence length="698" mass="77892">MTAEEINPQAQIEWGENQTPYSAQFDDFYYSTDSGLAEADYIFLQHNRIAERFSEIASTAQKSARLGVFCIAETGFGTGLNFLTTLLSWQKMAQVQSAQNLHFISFEKYPLSVEDLRQAHAAFPELSELSEQLINSYPLRLPGWHDVWLFDGRVRLTLWFGDVLKGLPEFNLKVDAWYLDGFTPSRNPDMWQPELYKQMARLSHTETTFATFTAAGHVRRGLEEAGFEVEKDTGFGQKRELCFGKLLHERSYSPKWPWFSRVSPLQKEASNLSVCVIGAGLSGASVAYQLASMGMNVTVLDAQPEPDWGHPSHNAEQASANLAGAVHPLVTADWNLRSEFYLKGFETTLKWLQPWLDSGEIEGSLEGLMQLAVDKTQLQRLQDAFKRVALPEDFVEWCNAEQASEKLGVKTDYAGAFFPKGGWIEPQSVVKKCLSHENITVHWQHSVEQLIQDEALSSSSLSPTWQILTDKQAFNADAVVLCTGAISDDLNASFGLPIRPVKGQVSHFTAEDGVELSPMAVTHKGYTCPCRLQQDKLTGKWIVGVTGATFEAPDRSFDMSEASHEENIAQLTEALQISPRESLNLAQGKIGFRPTTPDHLPIVGAIADSAWAKEVYYSQSHTHAVFRYPAQKYQTGLFVSNGHGARGLMSVFLAAEMIAADIQGSTQVLPMFLADACHPERFRMRFWRSAKSHSKKQG</sequence>
<evidence type="ECO:0000256" key="3">
    <source>
        <dbReference type="ARBA" id="ARBA00022630"/>
    </source>
</evidence>
<dbReference type="Gene3D" id="3.40.50.150">
    <property type="entry name" value="Vaccinia Virus protein VP39"/>
    <property type="match status" value="1"/>
</dbReference>
<keyword evidence="4 10" id="KW-0808">Transferase</keyword>
<reference evidence="13 14" key="1">
    <citation type="submission" date="2014-04" db="EMBL/GenBank/DDBJ databases">
        <title>Draft genome sequence of Hydrogenovibrio marinus MH-110, a model organism for aerobic H2 metabolism.</title>
        <authorList>
            <person name="Cha H.J."/>
            <person name="Jo B.H."/>
            <person name="Hwang B.H."/>
        </authorList>
    </citation>
    <scope>NUCLEOTIDE SEQUENCE [LARGE SCALE GENOMIC DNA]</scope>
    <source>
        <strain evidence="13 14">MH-110</strain>
    </source>
</reference>
<organism evidence="13 14">
    <name type="scientific">Hydrogenovibrio marinus</name>
    <dbReference type="NCBI Taxonomy" id="28885"/>
    <lineage>
        <taxon>Bacteria</taxon>
        <taxon>Pseudomonadati</taxon>
        <taxon>Pseudomonadota</taxon>
        <taxon>Gammaproteobacteria</taxon>
        <taxon>Thiotrichales</taxon>
        <taxon>Piscirickettsiaceae</taxon>
        <taxon>Hydrogenovibrio</taxon>
    </lineage>
</organism>
<keyword evidence="7 10" id="KW-0274">FAD</keyword>
<evidence type="ECO:0000259" key="12">
    <source>
        <dbReference type="Pfam" id="PF05430"/>
    </source>
</evidence>
<dbReference type="EMBL" id="JMIU01000001">
    <property type="protein sequence ID" value="KDN95975.1"/>
    <property type="molecule type" value="Genomic_DNA"/>
</dbReference>
<name>A0A067A0S6_HYDMR</name>
<keyword evidence="1 10" id="KW-0963">Cytoplasm</keyword>
<comment type="cofactor">
    <cofactor evidence="10">
        <name>FAD</name>
        <dbReference type="ChEBI" id="CHEBI:57692"/>
    </cofactor>
</comment>
<keyword evidence="2 10" id="KW-0489">Methyltransferase</keyword>
<dbReference type="AlphaFoldDB" id="A0A067A0S6"/>
<dbReference type="GO" id="GO:0050660">
    <property type="term" value="F:flavin adenine dinucleotide binding"/>
    <property type="evidence" value="ECO:0007669"/>
    <property type="project" value="UniProtKB-UniRule"/>
</dbReference>
<evidence type="ECO:0000256" key="6">
    <source>
        <dbReference type="ARBA" id="ARBA00022694"/>
    </source>
</evidence>
<comment type="similarity">
    <text evidence="10">In the N-terminal section; belongs to the methyltransferase superfamily. tRNA (mnm(5)s(2)U34)-methyltransferase family.</text>
</comment>
<keyword evidence="14" id="KW-1185">Reference proteome</keyword>
<dbReference type="Pfam" id="PF01266">
    <property type="entry name" value="DAO"/>
    <property type="match status" value="1"/>
</dbReference>
<proteinExistence type="inferred from homology"/>
<evidence type="ECO:0000259" key="11">
    <source>
        <dbReference type="Pfam" id="PF01266"/>
    </source>
</evidence>
<feature type="region of interest" description="tRNA (mnm(5)s(2)U34)-methyltransferase" evidence="10">
    <location>
        <begin position="1"/>
        <end position="247"/>
    </location>
</feature>
<evidence type="ECO:0000256" key="10">
    <source>
        <dbReference type="HAMAP-Rule" id="MF_01102"/>
    </source>
</evidence>
<dbReference type="InterPro" id="IPR029063">
    <property type="entry name" value="SAM-dependent_MTases_sf"/>
</dbReference>
<evidence type="ECO:0000256" key="2">
    <source>
        <dbReference type="ARBA" id="ARBA00022603"/>
    </source>
</evidence>
<dbReference type="Gene3D" id="3.30.9.10">
    <property type="entry name" value="D-Amino Acid Oxidase, subunit A, domain 2"/>
    <property type="match status" value="1"/>
</dbReference>
<gene>
    <name evidence="10" type="primary">mnmC</name>
    <name evidence="13" type="ORF">EI16_06725</name>
</gene>
<dbReference type="InterPro" id="IPR008471">
    <property type="entry name" value="MnmC-like_methylTransf"/>
</dbReference>
<keyword evidence="9 10" id="KW-0511">Multifunctional enzyme</keyword>